<dbReference type="InterPro" id="IPR016032">
    <property type="entry name" value="Sig_transdc_resp-reg_C-effctor"/>
</dbReference>
<dbReference type="CDD" id="cd06170">
    <property type="entry name" value="LuxR_C_like"/>
    <property type="match status" value="1"/>
</dbReference>
<dbReference type="PANTHER" id="PTHR44688">
    <property type="entry name" value="DNA-BINDING TRANSCRIPTIONAL ACTIVATOR DEVR_DOSR"/>
    <property type="match status" value="1"/>
</dbReference>
<dbReference type="Gene3D" id="1.10.10.10">
    <property type="entry name" value="Winged helix-like DNA-binding domain superfamily/Winged helix DNA-binding domain"/>
    <property type="match status" value="1"/>
</dbReference>
<reference evidence="7 8" key="1">
    <citation type="submission" date="2021-04" db="EMBL/GenBank/DDBJ databases">
        <title>Magnetospirillum sulfuroxidans sp. nov., a facultative chemolithoautotrophic sulfur-oxidizing alphaproteobacterium isolated from freshwater sediment and proposals for Paramagetospirillum gen. nov., and Magnetospirillaceae fam. nov.</title>
        <authorList>
            <person name="Koziaeva V."/>
            <person name="Geelhoed J.S."/>
            <person name="Sorokin D.Y."/>
            <person name="Grouzdev D.S."/>
        </authorList>
    </citation>
    <scope>NUCLEOTIDE SEQUENCE [LARGE SCALE GENOMIC DNA]</scope>
    <source>
        <strain evidence="7 8">J10</strain>
    </source>
</reference>
<evidence type="ECO:0000256" key="4">
    <source>
        <dbReference type="PROSITE-ProRule" id="PRU00169"/>
    </source>
</evidence>
<evidence type="ECO:0000259" key="6">
    <source>
        <dbReference type="PROSITE" id="PS50110"/>
    </source>
</evidence>
<evidence type="ECO:0000313" key="7">
    <source>
        <dbReference type="EMBL" id="MBR9972434.1"/>
    </source>
</evidence>
<dbReference type="Pfam" id="PF00196">
    <property type="entry name" value="GerE"/>
    <property type="match status" value="1"/>
</dbReference>
<feature type="domain" description="Response regulatory" evidence="6">
    <location>
        <begin position="8"/>
        <end position="122"/>
    </location>
</feature>
<protein>
    <submittedName>
        <fullName evidence="7">Response regulator transcription factor</fullName>
    </submittedName>
</protein>
<dbReference type="PANTHER" id="PTHR44688:SF16">
    <property type="entry name" value="DNA-BINDING TRANSCRIPTIONAL ACTIVATOR DEVR_DOSR"/>
    <property type="match status" value="1"/>
</dbReference>
<dbReference type="EMBL" id="JAGTUF010000011">
    <property type="protein sequence ID" value="MBR9972434.1"/>
    <property type="molecule type" value="Genomic_DNA"/>
</dbReference>
<keyword evidence="2" id="KW-0238">DNA-binding</keyword>
<dbReference type="PROSITE" id="PS50043">
    <property type="entry name" value="HTH_LUXR_2"/>
    <property type="match status" value="1"/>
</dbReference>
<dbReference type="Pfam" id="PF00072">
    <property type="entry name" value="Response_reg"/>
    <property type="match status" value="1"/>
</dbReference>
<keyword evidence="8" id="KW-1185">Reference proteome</keyword>
<proteinExistence type="predicted"/>
<dbReference type="SMART" id="SM00448">
    <property type="entry name" value="REC"/>
    <property type="match status" value="1"/>
</dbReference>
<dbReference type="PROSITE" id="PS50110">
    <property type="entry name" value="RESPONSE_REGULATORY"/>
    <property type="match status" value="1"/>
</dbReference>
<sequence>MQQEPPFVVAVVDDDAGFRDAIGWLLKANGYGVRSYGDAPSFLAGHDPVAIGCVLLDLRLDDSCGIDTLVEARQRGLDAPVLMISGHGDIPTAVKAVKLGAAGFIEKPVDNDKLLATVEAACTAHQQQCRQHGRAINALKGYGQLTNRERQVFWAITDGLTNKEIGTTLGISIRTAETHRARVFEKMSAGSVGDLNRAAHFLPRPPLVNP</sequence>
<dbReference type="Gene3D" id="3.40.50.2300">
    <property type="match status" value="1"/>
</dbReference>
<feature type="modified residue" description="4-aspartylphosphate" evidence="4">
    <location>
        <position position="57"/>
    </location>
</feature>
<gene>
    <name evidence="7" type="ORF">KEC16_11980</name>
</gene>
<dbReference type="Proteomes" id="UP000680714">
    <property type="component" value="Unassembled WGS sequence"/>
</dbReference>
<evidence type="ECO:0000256" key="3">
    <source>
        <dbReference type="ARBA" id="ARBA00023163"/>
    </source>
</evidence>
<evidence type="ECO:0000256" key="2">
    <source>
        <dbReference type="ARBA" id="ARBA00023125"/>
    </source>
</evidence>
<dbReference type="SUPFAM" id="SSF46894">
    <property type="entry name" value="C-terminal effector domain of the bipartite response regulators"/>
    <property type="match status" value="1"/>
</dbReference>
<evidence type="ECO:0000256" key="1">
    <source>
        <dbReference type="ARBA" id="ARBA00023015"/>
    </source>
</evidence>
<dbReference type="PRINTS" id="PR00038">
    <property type="entry name" value="HTHLUXR"/>
</dbReference>
<evidence type="ECO:0000313" key="8">
    <source>
        <dbReference type="Proteomes" id="UP000680714"/>
    </source>
</evidence>
<dbReference type="SMART" id="SM00421">
    <property type="entry name" value="HTH_LUXR"/>
    <property type="match status" value="1"/>
</dbReference>
<organism evidence="7 8">
    <name type="scientific">Magnetospirillum sulfuroxidans</name>
    <dbReference type="NCBI Taxonomy" id="611300"/>
    <lineage>
        <taxon>Bacteria</taxon>
        <taxon>Pseudomonadati</taxon>
        <taxon>Pseudomonadota</taxon>
        <taxon>Alphaproteobacteria</taxon>
        <taxon>Rhodospirillales</taxon>
        <taxon>Rhodospirillaceae</taxon>
        <taxon>Magnetospirillum</taxon>
    </lineage>
</organism>
<dbReference type="InterPro" id="IPR001789">
    <property type="entry name" value="Sig_transdc_resp-reg_receiver"/>
</dbReference>
<dbReference type="RefSeq" id="WP_211549191.1">
    <property type="nucleotide sequence ID" value="NZ_JAGTUF010000011.1"/>
</dbReference>
<keyword evidence="1" id="KW-0805">Transcription regulation</keyword>
<feature type="domain" description="HTH luxR-type" evidence="5">
    <location>
        <begin position="138"/>
        <end position="203"/>
    </location>
</feature>
<dbReference type="InterPro" id="IPR011006">
    <property type="entry name" value="CheY-like_superfamily"/>
</dbReference>
<keyword evidence="3" id="KW-0804">Transcription</keyword>
<dbReference type="InterPro" id="IPR036388">
    <property type="entry name" value="WH-like_DNA-bd_sf"/>
</dbReference>
<evidence type="ECO:0000259" key="5">
    <source>
        <dbReference type="PROSITE" id="PS50043"/>
    </source>
</evidence>
<accession>A0ABS5IDC6</accession>
<name>A0ABS5IDC6_9PROT</name>
<dbReference type="SUPFAM" id="SSF52172">
    <property type="entry name" value="CheY-like"/>
    <property type="match status" value="1"/>
</dbReference>
<comment type="caution">
    <text evidence="7">The sequence shown here is derived from an EMBL/GenBank/DDBJ whole genome shotgun (WGS) entry which is preliminary data.</text>
</comment>
<keyword evidence="4" id="KW-0597">Phosphoprotein</keyword>
<dbReference type="InterPro" id="IPR000792">
    <property type="entry name" value="Tscrpt_reg_LuxR_C"/>
</dbReference>